<comment type="catalytic activity">
    <reaction evidence="8">
        <text>L-seryl-[protein] + ATP = O-phospho-L-seryl-[protein] + ADP + H(+)</text>
        <dbReference type="Rhea" id="RHEA:17989"/>
        <dbReference type="Rhea" id="RHEA-COMP:9863"/>
        <dbReference type="Rhea" id="RHEA-COMP:11604"/>
        <dbReference type="ChEBI" id="CHEBI:15378"/>
        <dbReference type="ChEBI" id="CHEBI:29999"/>
        <dbReference type="ChEBI" id="CHEBI:30616"/>
        <dbReference type="ChEBI" id="CHEBI:83421"/>
        <dbReference type="ChEBI" id="CHEBI:456216"/>
        <dbReference type="EC" id="2.7.11.1"/>
    </reaction>
</comment>
<keyword evidence="4 9" id="KW-0547">Nucleotide-binding</keyword>
<feature type="compositionally biased region" description="Basic residues" evidence="10">
    <location>
        <begin position="300"/>
        <end position="310"/>
    </location>
</feature>
<gene>
    <name evidence="12" type="ORF">BZA70DRAFT_278034</name>
</gene>
<proteinExistence type="predicted"/>
<dbReference type="Pfam" id="PF00069">
    <property type="entry name" value="Pkinase"/>
    <property type="match status" value="1"/>
</dbReference>
<feature type="compositionally biased region" description="Basic residues" evidence="10">
    <location>
        <begin position="163"/>
        <end position="174"/>
    </location>
</feature>
<feature type="region of interest" description="Disordered" evidence="10">
    <location>
        <begin position="339"/>
        <end position="362"/>
    </location>
</feature>
<dbReference type="Gene3D" id="1.10.510.10">
    <property type="entry name" value="Transferase(Phosphotransferase) domain 1"/>
    <property type="match status" value="1"/>
</dbReference>
<keyword evidence="13" id="KW-1185">Reference proteome</keyword>
<evidence type="ECO:0000256" key="8">
    <source>
        <dbReference type="ARBA" id="ARBA00048679"/>
    </source>
</evidence>
<evidence type="ECO:0000256" key="1">
    <source>
        <dbReference type="ARBA" id="ARBA00012513"/>
    </source>
</evidence>
<dbReference type="PANTHER" id="PTHR24343:SF113">
    <property type="entry name" value="NITROGEN PERMEASE REACTIVATOR PROTEIN-RELATED"/>
    <property type="match status" value="1"/>
</dbReference>
<dbReference type="CDD" id="cd13994">
    <property type="entry name" value="STKc_HAL4_like"/>
    <property type="match status" value="1"/>
</dbReference>
<evidence type="ECO:0000259" key="11">
    <source>
        <dbReference type="PROSITE" id="PS50011"/>
    </source>
</evidence>
<dbReference type="EC" id="2.7.11.1" evidence="1"/>
<dbReference type="PROSITE" id="PS50011">
    <property type="entry name" value="PROTEIN_KINASE_DOM"/>
    <property type="match status" value="1"/>
</dbReference>
<evidence type="ECO:0000256" key="5">
    <source>
        <dbReference type="ARBA" id="ARBA00022777"/>
    </source>
</evidence>
<dbReference type="Proteomes" id="UP001498771">
    <property type="component" value="Unassembled WGS sequence"/>
</dbReference>
<organism evidence="12 13">
    <name type="scientific">Myxozyma melibiosi</name>
    <dbReference type="NCBI Taxonomy" id="54550"/>
    <lineage>
        <taxon>Eukaryota</taxon>
        <taxon>Fungi</taxon>
        <taxon>Dikarya</taxon>
        <taxon>Ascomycota</taxon>
        <taxon>Saccharomycotina</taxon>
        <taxon>Lipomycetes</taxon>
        <taxon>Lipomycetales</taxon>
        <taxon>Lipomycetaceae</taxon>
        <taxon>Myxozyma</taxon>
    </lineage>
</organism>
<dbReference type="RefSeq" id="XP_064768434.1">
    <property type="nucleotide sequence ID" value="XM_064912545.1"/>
</dbReference>
<dbReference type="PROSITE" id="PS00107">
    <property type="entry name" value="PROTEIN_KINASE_ATP"/>
    <property type="match status" value="1"/>
</dbReference>
<keyword evidence="2" id="KW-0723">Serine/threonine-protein kinase</keyword>
<evidence type="ECO:0000256" key="6">
    <source>
        <dbReference type="ARBA" id="ARBA00022840"/>
    </source>
</evidence>
<evidence type="ECO:0000256" key="3">
    <source>
        <dbReference type="ARBA" id="ARBA00022679"/>
    </source>
</evidence>
<feature type="region of interest" description="Disordered" evidence="10">
    <location>
        <begin position="41"/>
        <end position="246"/>
    </location>
</feature>
<sequence>MSQQPQQPRSSPVALLSDKLATINLKKNRLLGDDTHAYEQFSLPASANESPSTSSPSSPTADQASERDSYIEDADADADDTDADDGAHAVSTPSPSASPRAARFFIDASAPVSRESSAGDSSLGTPPSTIPTSSSTVPGEDPYARKNRPPQPRAGEDIAPRFVFKKKLHRRHRSASADRESRSAAATSSPSLLSPTAAAGAHSSSGSAATSPTSPSTPSSKGLPSSSSSSAAAANDRSSSTIYARPAAAAASSAVSLVSAFGKNHHNDNSGSGSESGDKTSGSGRKLKSAHGSMMELKRFFKPKGHKHKDKSSVPSSGSSASVNSFMSSAPSVHAASSASTSIGGFSRSGSSSSLKNVPFGEDGPSLNKKYGRFGKMLGSGAGGSVRLMKRASDGTTFAVKEFRARHSYESEREYSKKVTAEFCIGSTLHHPNIIETLDIMHENGKFYEVMEYCPYDLFAIVMSGKMSRPEIFCVFKQILSGVAYLHEMGLAHRDLKLDNCVVSEQGIVKIIDFGSASVFRYPFESEIVQAHGIVGSDPYLAPEVCSELKYDPQPADVWSVAIIFCCMLLRRFPWKAPRKSDNSFRLFSSEPLDPEHPEQAVKPPGTNPDGTAPQPVIRGPWRLLRLLPHETRQIVGRMLELDPSKRATLSEIFDDPFVKTIEMCTIDEEGKFVKSPSHDHTLVPAESAHLVSYKKKDGEK</sequence>
<dbReference type="GeneID" id="90038057"/>
<evidence type="ECO:0000313" key="13">
    <source>
        <dbReference type="Proteomes" id="UP001498771"/>
    </source>
</evidence>
<dbReference type="InterPro" id="IPR017441">
    <property type="entry name" value="Protein_kinase_ATP_BS"/>
</dbReference>
<keyword evidence="3" id="KW-0808">Transferase</keyword>
<feature type="domain" description="Protein kinase" evidence="11">
    <location>
        <begin position="372"/>
        <end position="659"/>
    </location>
</feature>
<dbReference type="EMBL" id="JBBJBU010000005">
    <property type="protein sequence ID" value="KAK7205401.1"/>
    <property type="molecule type" value="Genomic_DNA"/>
</dbReference>
<evidence type="ECO:0000256" key="4">
    <source>
        <dbReference type="ARBA" id="ARBA00022741"/>
    </source>
</evidence>
<comment type="caution">
    <text evidence="12">The sequence shown here is derived from an EMBL/GenBank/DDBJ whole genome shotgun (WGS) entry which is preliminary data.</text>
</comment>
<feature type="compositionally biased region" description="Low complexity" evidence="10">
    <location>
        <begin position="313"/>
        <end position="326"/>
    </location>
</feature>
<dbReference type="InterPro" id="IPR000719">
    <property type="entry name" value="Prot_kinase_dom"/>
</dbReference>
<dbReference type="InterPro" id="IPR008271">
    <property type="entry name" value="Ser/Thr_kinase_AS"/>
</dbReference>
<feature type="compositionally biased region" description="Low complexity" evidence="10">
    <location>
        <begin position="183"/>
        <end position="246"/>
    </location>
</feature>
<keyword evidence="6 9" id="KW-0067">ATP-binding</keyword>
<evidence type="ECO:0000256" key="10">
    <source>
        <dbReference type="SAM" id="MobiDB-lite"/>
    </source>
</evidence>
<feature type="region of interest" description="Disordered" evidence="10">
    <location>
        <begin position="262"/>
        <end position="326"/>
    </location>
</feature>
<dbReference type="PANTHER" id="PTHR24343">
    <property type="entry name" value="SERINE/THREONINE KINASE"/>
    <property type="match status" value="1"/>
</dbReference>
<evidence type="ECO:0000256" key="9">
    <source>
        <dbReference type="PROSITE-ProRule" id="PRU10141"/>
    </source>
</evidence>
<feature type="compositionally biased region" description="Low complexity" evidence="10">
    <location>
        <begin position="93"/>
        <end position="103"/>
    </location>
</feature>
<feature type="binding site" evidence="9">
    <location>
        <position position="401"/>
    </location>
    <ligand>
        <name>ATP</name>
        <dbReference type="ChEBI" id="CHEBI:30616"/>
    </ligand>
</feature>
<reference evidence="12 13" key="1">
    <citation type="submission" date="2024-03" db="EMBL/GenBank/DDBJ databases">
        <title>Genome-scale model development and genomic sequencing of the oleaginous clade Lipomyces.</title>
        <authorList>
            <consortium name="Lawrence Berkeley National Laboratory"/>
            <person name="Czajka J.J."/>
            <person name="Han Y."/>
            <person name="Kim J."/>
            <person name="Mondo S.J."/>
            <person name="Hofstad B.A."/>
            <person name="Robles A."/>
            <person name="Haridas S."/>
            <person name="Riley R."/>
            <person name="LaButti K."/>
            <person name="Pangilinan J."/>
            <person name="Andreopoulos W."/>
            <person name="Lipzen A."/>
            <person name="Yan J."/>
            <person name="Wang M."/>
            <person name="Ng V."/>
            <person name="Grigoriev I.V."/>
            <person name="Spatafora J.W."/>
            <person name="Magnuson J.K."/>
            <person name="Baker S.E."/>
            <person name="Pomraning K.R."/>
        </authorList>
    </citation>
    <scope>NUCLEOTIDE SEQUENCE [LARGE SCALE GENOMIC DNA]</scope>
    <source>
        <strain evidence="12 13">Phaff 52-87</strain>
    </source>
</reference>
<comment type="catalytic activity">
    <reaction evidence="7">
        <text>L-threonyl-[protein] + ATP = O-phospho-L-threonyl-[protein] + ADP + H(+)</text>
        <dbReference type="Rhea" id="RHEA:46608"/>
        <dbReference type="Rhea" id="RHEA-COMP:11060"/>
        <dbReference type="Rhea" id="RHEA-COMP:11605"/>
        <dbReference type="ChEBI" id="CHEBI:15378"/>
        <dbReference type="ChEBI" id="CHEBI:30013"/>
        <dbReference type="ChEBI" id="CHEBI:30616"/>
        <dbReference type="ChEBI" id="CHEBI:61977"/>
        <dbReference type="ChEBI" id="CHEBI:456216"/>
        <dbReference type="EC" id="2.7.11.1"/>
    </reaction>
</comment>
<evidence type="ECO:0000256" key="2">
    <source>
        <dbReference type="ARBA" id="ARBA00022527"/>
    </source>
</evidence>
<accession>A0ABR1F6D4</accession>
<feature type="compositionally biased region" description="Low complexity" evidence="10">
    <location>
        <begin position="339"/>
        <end position="354"/>
    </location>
</feature>
<dbReference type="PROSITE" id="PS00108">
    <property type="entry name" value="PROTEIN_KINASE_ST"/>
    <property type="match status" value="1"/>
</dbReference>
<name>A0ABR1F6D4_9ASCO</name>
<evidence type="ECO:0000256" key="7">
    <source>
        <dbReference type="ARBA" id="ARBA00047899"/>
    </source>
</evidence>
<feature type="compositionally biased region" description="Low complexity" evidence="10">
    <location>
        <begin position="44"/>
        <end position="63"/>
    </location>
</feature>
<evidence type="ECO:0000313" key="12">
    <source>
        <dbReference type="EMBL" id="KAK7205401.1"/>
    </source>
</evidence>
<feature type="compositionally biased region" description="Low complexity" evidence="10">
    <location>
        <begin position="121"/>
        <end position="138"/>
    </location>
</feature>
<dbReference type="InterPro" id="IPR011009">
    <property type="entry name" value="Kinase-like_dom_sf"/>
</dbReference>
<keyword evidence="5" id="KW-0418">Kinase</keyword>
<dbReference type="SMART" id="SM00220">
    <property type="entry name" value="S_TKc"/>
    <property type="match status" value="1"/>
</dbReference>
<feature type="compositionally biased region" description="Acidic residues" evidence="10">
    <location>
        <begin position="71"/>
        <end position="84"/>
    </location>
</feature>
<protein>
    <recommendedName>
        <fullName evidence="1">non-specific serine/threonine protein kinase</fullName>
        <ecNumber evidence="1">2.7.11.1</ecNumber>
    </recommendedName>
</protein>
<dbReference type="SUPFAM" id="SSF56112">
    <property type="entry name" value="Protein kinase-like (PK-like)"/>
    <property type="match status" value="1"/>
</dbReference>
<feature type="region of interest" description="Disordered" evidence="10">
    <location>
        <begin position="586"/>
        <end position="615"/>
    </location>
</feature>